<accession>A0ACB7ZLB6</accession>
<dbReference type="EMBL" id="CM037159">
    <property type="protein sequence ID" value="KAH7866758.1"/>
    <property type="molecule type" value="Genomic_DNA"/>
</dbReference>
<gene>
    <name evidence="1" type="ORF">Vadar_024492</name>
</gene>
<comment type="caution">
    <text evidence="1">The sequence shown here is derived from an EMBL/GenBank/DDBJ whole genome shotgun (WGS) entry which is preliminary data.</text>
</comment>
<evidence type="ECO:0000313" key="1">
    <source>
        <dbReference type="EMBL" id="KAH7866758.1"/>
    </source>
</evidence>
<keyword evidence="2" id="KW-1185">Reference proteome</keyword>
<name>A0ACB7ZLB6_9ERIC</name>
<organism evidence="1 2">
    <name type="scientific">Vaccinium darrowii</name>
    <dbReference type="NCBI Taxonomy" id="229202"/>
    <lineage>
        <taxon>Eukaryota</taxon>
        <taxon>Viridiplantae</taxon>
        <taxon>Streptophyta</taxon>
        <taxon>Embryophyta</taxon>
        <taxon>Tracheophyta</taxon>
        <taxon>Spermatophyta</taxon>
        <taxon>Magnoliopsida</taxon>
        <taxon>eudicotyledons</taxon>
        <taxon>Gunneridae</taxon>
        <taxon>Pentapetalae</taxon>
        <taxon>asterids</taxon>
        <taxon>Ericales</taxon>
        <taxon>Ericaceae</taxon>
        <taxon>Vaccinioideae</taxon>
        <taxon>Vaccinieae</taxon>
        <taxon>Vaccinium</taxon>
    </lineage>
</organism>
<dbReference type="Proteomes" id="UP000828048">
    <property type="component" value="Chromosome 9"/>
</dbReference>
<sequence length="238" mass="27434">MEDCVMEDCDNHSQQPWEEAKPKKKTTETLPDDFSTLCRVTISTDGGVEAVMQEIEGEAQEKQQQHGEGKQLKKKMMKKKTTDKKKKKKKNKRGPLRASNTRSFTPEEKEAYHKQVEETEGFGVLDLPFDVITQDVVPCPPRDTDEVMLYRGMAKKALGFYNDDNNGTSYKFVRLIRTNCCCHYVNRTEFFITFQAKDGRAGEMHNFQAHILYFKGETCPLFCRLEPKSKLPEGIEMN</sequence>
<evidence type="ECO:0000313" key="2">
    <source>
        <dbReference type="Proteomes" id="UP000828048"/>
    </source>
</evidence>
<reference evidence="1 2" key="1">
    <citation type="journal article" date="2021" name="Hortic Res">
        <title>High-quality reference genome and annotation aids understanding of berry development for evergreen blueberry (Vaccinium darrowii).</title>
        <authorList>
            <person name="Yu J."/>
            <person name="Hulse-Kemp A.M."/>
            <person name="Babiker E."/>
            <person name="Staton M."/>
        </authorList>
    </citation>
    <scope>NUCLEOTIDE SEQUENCE [LARGE SCALE GENOMIC DNA]</scope>
    <source>
        <strain evidence="2">cv. NJ 8807/NJ 8810</strain>
        <tissue evidence="1">Young leaf</tissue>
    </source>
</reference>
<protein>
    <submittedName>
        <fullName evidence="1">Uncharacterized protein</fullName>
    </submittedName>
</protein>
<proteinExistence type="predicted"/>